<dbReference type="Proteomes" id="UP000019918">
    <property type="component" value="Unassembled WGS sequence"/>
</dbReference>
<evidence type="ECO:0000313" key="1">
    <source>
        <dbReference type="EMBL" id="EXU74139.1"/>
    </source>
</evidence>
<dbReference type="OrthoDB" id="9970613at2"/>
<keyword evidence="2" id="KW-1185">Reference proteome</keyword>
<evidence type="ECO:0000313" key="2">
    <source>
        <dbReference type="Proteomes" id="UP000019918"/>
    </source>
</evidence>
<sequence>MTNIVQRNLHRSLAKSLISVEEETGVSHDKLVRILNEEFGYVDKDDQIAVSNLENQMALDVAAEKHAAKHKVILNELAVARTAIKRKMGTLADNVQVNDSEAKMP</sequence>
<comment type="caution">
    <text evidence="1">The sequence shown here is derived from an EMBL/GenBank/DDBJ whole genome shotgun (WGS) entry which is preliminary data.</text>
</comment>
<dbReference type="AlphaFoldDB" id="A0A014M7R7"/>
<proteinExistence type="predicted"/>
<gene>
    <name evidence="1" type="ORF">BG55_19120</name>
</gene>
<name>A0A014M7R7_9GAMM</name>
<protein>
    <submittedName>
        <fullName evidence="1">Uncharacterized protein</fullName>
    </submittedName>
</protein>
<dbReference type="EMBL" id="JFHN01000066">
    <property type="protein sequence ID" value="EXU74139.1"/>
    <property type="molecule type" value="Genomic_DNA"/>
</dbReference>
<organism evidence="1 2">
    <name type="scientific">Erwinia mallotivora</name>
    <dbReference type="NCBI Taxonomy" id="69222"/>
    <lineage>
        <taxon>Bacteria</taxon>
        <taxon>Pseudomonadati</taxon>
        <taxon>Pseudomonadota</taxon>
        <taxon>Gammaproteobacteria</taxon>
        <taxon>Enterobacterales</taxon>
        <taxon>Erwiniaceae</taxon>
        <taxon>Erwinia</taxon>
    </lineage>
</organism>
<dbReference type="RefSeq" id="WP_034940326.1">
    <property type="nucleotide sequence ID" value="NZ_JFHN01000066.1"/>
</dbReference>
<reference evidence="1 2" key="1">
    <citation type="submission" date="2014-02" db="EMBL/GenBank/DDBJ databases">
        <title>Draft genome of Erwinia mallotivora strain BT-MARDI, a papaya dieback pathogen.</title>
        <authorList>
            <person name="Redzuan R."/>
            <person name="Abu Bakar N."/>
            <person name="Badrun R."/>
            <person name="Mohd Raih M.F."/>
            <person name="Rozano L."/>
            <person name="Mat Amin N."/>
        </authorList>
    </citation>
    <scope>NUCLEOTIDE SEQUENCE [LARGE SCALE GENOMIC DNA]</scope>
    <source>
        <strain evidence="1 2">BT-MARDI</strain>
    </source>
</reference>
<accession>A0A014M7R7</accession>